<proteinExistence type="predicted"/>
<feature type="non-terminal residue" evidence="1">
    <location>
        <position position="1"/>
    </location>
</feature>
<organism evidence="1 2">
    <name type="scientific">Allacma fusca</name>
    <dbReference type="NCBI Taxonomy" id="39272"/>
    <lineage>
        <taxon>Eukaryota</taxon>
        <taxon>Metazoa</taxon>
        <taxon>Ecdysozoa</taxon>
        <taxon>Arthropoda</taxon>
        <taxon>Hexapoda</taxon>
        <taxon>Collembola</taxon>
        <taxon>Symphypleona</taxon>
        <taxon>Sminthuridae</taxon>
        <taxon>Allacma</taxon>
    </lineage>
</organism>
<accession>A0A8J2KIW7</accession>
<feature type="non-terminal residue" evidence="1">
    <location>
        <position position="162"/>
    </location>
</feature>
<dbReference type="PANTHER" id="PTHR47331">
    <property type="entry name" value="PHD-TYPE DOMAIN-CONTAINING PROTEIN"/>
    <property type="match status" value="1"/>
</dbReference>
<dbReference type="AlphaFoldDB" id="A0A8J2KIW7"/>
<dbReference type="EMBL" id="CAJVCH010305961">
    <property type="protein sequence ID" value="CAG7785874.1"/>
    <property type="molecule type" value="Genomic_DNA"/>
</dbReference>
<gene>
    <name evidence="1" type="ORF">AFUS01_LOCUS24470</name>
</gene>
<protein>
    <submittedName>
        <fullName evidence="1">Uncharacterized protein</fullName>
    </submittedName>
</protein>
<comment type="caution">
    <text evidence="1">The sequence shown here is derived from an EMBL/GenBank/DDBJ whole genome shotgun (WGS) entry which is preliminary data.</text>
</comment>
<evidence type="ECO:0000313" key="2">
    <source>
        <dbReference type="Proteomes" id="UP000708208"/>
    </source>
</evidence>
<sequence>ENKNADEFESEFSETAKSAKRNCYVDDYTNGSDNEDGAQHELQQCVELFKKGGFHMCNWACSSKAVIEKVPTELRAKKWVDLSVQDELPTERVLGLRWDPEKDEFRFETKYPKVSDDVLLLQKLPTKAEELWLRKLGWSEQISAEVADKWKMWVQELMRISE</sequence>
<evidence type="ECO:0000313" key="1">
    <source>
        <dbReference type="EMBL" id="CAG7785874.1"/>
    </source>
</evidence>
<dbReference type="Proteomes" id="UP000708208">
    <property type="component" value="Unassembled WGS sequence"/>
</dbReference>
<reference evidence="1" key="1">
    <citation type="submission" date="2021-06" db="EMBL/GenBank/DDBJ databases">
        <authorList>
            <person name="Hodson N. C."/>
            <person name="Mongue J. A."/>
            <person name="Jaron S. K."/>
        </authorList>
    </citation>
    <scope>NUCLEOTIDE SEQUENCE</scope>
</reference>
<dbReference type="OrthoDB" id="6434680at2759"/>
<keyword evidence="2" id="KW-1185">Reference proteome</keyword>
<name>A0A8J2KIW7_9HEXA</name>